<gene>
    <name evidence="2" type="ORF">DSM5745_05100</name>
</gene>
<dbReference type="Gene3D" id="1.25.40.20">
    <property type="entry name" value="Ankyrin repeat-containing domain"/>
    <property type="match status" value="1"/>
</dbReference>
<sequence>MAEAFGIAAGAVNIVSLLEQIIESISKLKALRAFMKTAPEDLQNLIEEIEIIQAVLLTLRAEGLTFLNLPSIESRLQAFHRDLQALMLEISACRDTATKGRVGILKLVLKKETLRMHRQNLDSFKSTLLLLQQAYCSVSLYEMNSRISMQSSAPQDGTTELAECKTNTSYQINTQRRKRQDLGQRVLRFRTPLFFVDKMWTIGSSHILSGWKFTFQVNNVIPDDAPVVQHCKNGDVGEVQRLLSEGLASPFDCKANGRSLLHIAVSQGRIDMCRLLLDVGADLNHTDNQGLTCCQYLDYYIAWGGIELDKISLASDLYRLCIGEIDNELLANDEQREWDDGRTSPYWETVGFGGPPEVLTMINSRCFERYSELPLDVRFNRAIRLNTFMNHFPNPAVIRIAMGGGDHIDPAAFILDDRGETLLHKIAEGMATDISAKRSDKIAEWRRLLAEATSAGSDLNKVANFAYRPRRSPLLGFLFNFVPFDCKGYWRQPKNFTHILRLWIVELKLTGIDLETYGEKELALYTSHAVFPSLPIWLDCDKFPGQYRSVNQRREGLWARILYLEYGPEPEDWHIYVTNPVDELVGEFWESIQRSLEVMPGTWVD</sequence>
<dbReference type="PROSITE" id="PS50297">
    <property type="entry name" value="ANK_REP_REGION"/>
    <property type="match status" value="1"/>
</dbReference>
<dbReference type="SUPFAM" id="SSF48403">
    <property type="entry name" value="Ankyrin repeat"/>
    <property type="match status" value="1"/>
</dbReference>
<reference evidence="2 3" key="1">
    <citation type="journal article" date="2018" name="IMA Fungus">
        <title>IMA Genome-F 9: Draft genome sequence of Annulohypoxylon stygium, Aspergillus mulundensis, Berkeleyomyces basicola (syn. Thielaviopsis basicola), Ceratocystis smalleyi, two Cercospora beticola strains, Coleophoma cylindrospora, Fusarium fracticaudum, Phialophora cf. hyalina, and Morchella septimelata.</title>
        <authorList>
            <person name="Wingfield B.D."/>
            <person name="Bills G.F."/>
            <person name="Dong Y."/>
            <person name="Huang W."/>
            <person name="Nel W.J."/>
            <person name="Swalarsk-Parry B.S."/>
            <person name="Vaghefi N."/>
            <person name="Wilken P.M."/>
            <person name="An Z."/>
            <person name="de Beer Z.W."/>
            <person name="De Vos L."/>
            <person name="Chen L."/>
            <person name="Duong T.A."/>
            <person name="Gao Y."/>
            <person name="Hammerbacher A."/>
            <person name="Kikkert J.R."/>
            <person name="Li Y."/>
            <person name="Li H."/>
            <person name="Li K."/>
            <person name="Li Q."/>
            <person name="Liu X."/>
            <person name="Ma X."/>
            <person name="Naidoo K."/>
            <person name="Pethybridge S.J."/>
            <person name="Sun J."/>
            <person name="Steenkamp E.T."/>
            <person name="van der Nest M.A."/>
            <person name="van Wyk S."/>
            <person name="Wingfield M.J."/>
            <person name="Xiong C."/>
            <person name="Yue Q."/>
            <person name="Zhang X."/>
        </authorList>
    </citation>
    <scope>NUCLEOTIDE SEQUENCE [LARGE SCALE GENOMIC DNA]</scope>
    <source>
        <strain evidence="2 3">DSM 5745</strain>
    </source>
</reference>
<dbReference type="InterPro" id="IPR036770">
    <property type="entry name" value="Ankyrin_rpt-contain_sf"/>
</dbReference>
<dbReference type="PROSITE" id="PS50088">
    <property type="entry name" value="ANK_REPEAT"/>
    <property type="match status" value="1"/>
</dbReference>
<dbReference type="EMBL" id="PVWQ01000005">
    <property type="protein sequence ID" value="RDW81543.1"/>
    <property type="molecule type" value="Genomic_DNA"/>
</dbReference>
<dbReference type="SMART" id="SM00248">
    <property type="entry name" value="ANK"/>
    <property type="match status" value="1"/>
</dbReference>
<proteinExistence type="predicted"/>
<organism evidence="2 3">
    <name type="scientific">Aspergillus mulundensis</name>
    <dbReference type="NCBI Taxonomy" id="1810919"/>
    <lineage>
        <taxon>Eukaryota</taxon>
        <taxon>Fungi</taxon>
        <taxon>Dikarya</taxon>
        <taxon>Ascomycota</taxon>
        <taxon>Pezizomycotina</taxon>
        <taxon>Eurotiomycetes</taxon>
        <taxon>Eurotiomycetidae</taxon>
        <taxon>Eurotiales</taxon>
        <taxon>Aspergillaceae</taxon>
        <taxon>Aspergillus</taxon>
        <taxon>Aspergillus subgen. Nidulantes</taxon>
    </lineage>
</organism>
<evidence type="ECO:0000313" key="2">
    <source>
        <dbReference type="EMBL" id="RDW81543.1"/>
    </source>
</evidence>
<dbReference type="GeneID" id="38115470"/>
<accession>A0A3D8S5G0</accession>
<dbReference type="InterPro" id="IPR002110">
    <property type="entry name" value="Ankyrin_rpt"/>
</dbReference>
<evidence type="ECO:0000256" key="1">
    <source>
        <dbReference type="PROSITE-ProRule" id="PRU00023"/>
    </source>
</evidence>
<dbReference type="STRING" id="1810919.A0A3D8S5G0"/>
<protein>
    <submittedName>
        <fullName evidence="2">Uncharacterized protein</fullName>
    </submittedName>
</protein>
<evidence type="ECO:0000313" key="3">
    <source>
        <dbReference type="Proteomes" id="UP000256690"/>
    </source>
</evidence>
<name>A0A3D8S5G0_9EURO</name>
<keyword evidence="3" id="KW-1185">Reference proteome</keyword>
<keyword evidence="1" id="KW-0040">ANK repeat</keyword>
<dbReference type="Proteomes" id="UP000256690">
    <property type="component" value="Unassembled WGS sequence"/>
</dbReference>
<feature type="repeat" description="ANK" evidence="1">
    <location>
        <begin position="256"/>
        <end position="288"/>
    </location>
</feature>
<comment type="caution">
    <text evidence="2">The sequence shown here is derived from an EMBL/GenBank/DDBJ whole genome shotgun (WGS) entry which is preliminary data.</text>
</comment>
<dbReference type="OrthoDB" id="3200163at2759"/>
<dbReference type="AlphaFoldDB" id="A0A3D8S5G0"/>
<dbReference type="RefSeq" id="XP_026604596.1">
    <property type="nucleotide sequence ID" value="XM_026747116.1"/>
</dbReference>
<dbReference type="Pfam" id="PF12796">
    <property type="entry name" value="Ank_2"/>
    <property type="match status" value="1"/>
</dbReference>